<evidence type="ECO:0000313" key="2">
    <source>
        <dbReference type="Proteomes" id="UP000054565"/>
    </source>
</evidence>
<dbReference type="AlphaFoldDB" id="A0A0J6YL90"/>
<protein>
    <submittedName>
        <fullName evidence="1">Uncharacterized protein</fullName>
    </submittedName>
</protein>
<dbReference type="Proteomes" id="UP000054565">
    <property type="component" value="Unassembled WGS sequence"/>
</dbReference>
<accession>A0A0J6YL90</accession>
<organism evidence="1 2">
    <name type="scientific">Coccidioides immitis RMSCC 2394</name>
    <dbReference type="NCBI Taxonomy" id="404692"/>
    <lineage>
        <taxon>Eukaryota</taxon>
        <taxon>Fungi</taxon>
        <taxon>Dikarya</taxon>
        <taxon>Ascomycota</taxon>
        <taxon>Pezizomycotina</taxon>
        <taxon>Eurotiomycetes</taxon>
        <taxon>Eurotiomycetidae</taxon>
        <taxon>Onygenales</taxon>
        <taxon>Onygenaceae</taxon>
        <taxon>Coccidioides</taxon>
    </lineage>
</organism>
<evidence type="ECO:0000313" key="1">
    <source>
        <dbReference type="EMBL" id="KMP08450.1"/>
    </source>
</evidence>
<gene>
    <name evidence="1" type="ORF">CIRG_08131</name>
</gene>
<sequence length="107" mass="12124">MDEAEGAEQDNNQQKISYADVDEAFSSLAKLYLTHARATGTFPNYLRSFQEIRSTEYVFTYMERFKIKRIFIATGPSNLHLHQTTIKGDEEDDQKASKGALAIISSI</sequence>
<name>A0A0J6YL90_COCIT</name>
<proteinExistence type="predicted"/>
<dbReference type="EMBL" id="DS028097">
    <property type="protein sequence ID" value="KMP08450.1"/>
    <property type="molecule type" value="Genomic_DNA"/>
</dbReference>
<reference evidence="2" key="1">
    <citation type="journal article" date="2010" name="Genome Res.">
        <title>Population genomic sequencing of Coccidioides fungi reveals recent hybridization and transposon control.</title>
        <authorList>
            <person name="Neafsey D.E."/>
            <person name="Barker B.M."/>
            <person name="Sharpton T.J."/>
            <person name="Stajich J.E."/>
            <person name="Park D.J."/>
            <person name="Whiston E."/>
            <person name="Hung C.-Y."/>
            <person name="McMahan C."/>
            <person name="White J."/>
            <person name="Sykes S."/>
            <person name="Heiman D."/>
            <person name="Young S."/>
            <person name="Zeng Q."/>
            <person name="Abouelleil A."/>
            <person name="Aftuck L."/>
            <person name="Bessette D."/>
            <person name="Brown A."/>
            <person name="FitzGerald M."/>
            <person name="Lui A."/>
            <person name="Macdonald J.P."/>
            <person name="Priest M."/>
            <person name="Orbach M.J."/>
            <person name="Galgiani J.N."/>
            <person name="Kirkland T.N."/>
            <person name="Cole G.T."/>
            <person name="Birren B.W."/>
            <person name="Henn M.R."/>
            <person name="Taylor J.W."/>
            <person name="Rounsley S.D."/>
        </authorList>
    </citation>
    <scope>NUCLEOTIDE SEQUENCE [LARGE SCALE GENOMIC DNA]</scope>
    <source>
        <strain evidence="2">RMSCC 2394</strain>
    </source>
</reference>